<dbReference type="Gene3D" id="3.30.780.10">
    <property type="entry name" value="SUI1-like domain"/>
    <property type="match status" value="1"/>
</dbReference>
<comment type="similarity">
    <text evidence="1">Belongs to the SUI1 family.</text>
</comment>
<dbReference type="GO" id="GO:0003743">
    <property type="term" value="F:translation initiation factor activity"/>
    <property type="evidence" value="ECO:0007669"/>
    <property type="project" value="UniProtKB-KW"/>
</dbReference>
<dbReference type="PANTHER" id="PTHR12789:SF0">
    <property type="entry name" value="DENSITY-REGULATED PROTEIN"/>
    <property type="match status" value="1"/>
</dbReference>
<reference evidence="6" key="1">
    <citation type="submission" date="2023-03" db="EMBL/GenBank/DDBJ databases">
        <title>Andean soil-derived lignocellulolytic bacterial consortium as a source of novel taxa and putative plastic-active enzymes.</title>
        <authorList>
            <person name="Diaz-Garcia L."/>
            <person name="Chuvochina M."/>
            <person name="Feuerriegel G."/>
            <person name="Bunk B."/>
            <person name="Sproer C."/>
            <person name="Streit W.R."/>
            <person name="Rodriguez L.M."/>
            <person name="Overmann J."/>
            <person name="Jimenez D.J."/>
        </authorList>
    </citation>
    <scope>NUCLEOTIDE SEQUENCE</scope>
    <source>
        <strain evidence="6">MAG 7</strain>
    </source>
</reference>
<dbReference type="PIRSF" id="PIRSF037511">
    <property type="entry name" value="Transl_init_SUI1_pro"/>
    <property type="match status" value="1"/>
</dbReference>
<evidence type="ECO:0000259" key="5">
    <source>
        <dbReference type="PROSITE" id="PS50296"/>
    </source>
</evidence>
<feature type="compositionally biased region" description="Polar residues" evidence="4">
    <location>
        <begin position="16"/>
        <end position="31"/>
    </location>
</feature>
<evidence type="ECO:0000256" key="1">
    <source>
        <dbReference type="ARBA" id="ARBA00005422"/>
    </source>
</evidence>
<evidence type="ECO:0000256" key="3">
    <source>
        <dbReference type="ARBA" id="ARBA00022917"/>
    </source>
</evidence>
<dbReference type="EMBL" id="CP119311">
    <property type="protein sequence ID" value="WEK36437.1"/>
    <property type="molecule type" value="Genomic_DNA"/>
</dbReference>
<feature type="region of interest" description="Disordered" evidence="4">
    <location>
        <begin position="1"/>
        <end position="33"/>
    </location>
</feature>
<dbReference type="InterPro" id="IPR001950">
    <property type="entry name" value="SUI1"/>
</dbReference>
<gene>
    <name evidence="6" type="ORF">P0Y53_02900</name>
</gene>
<evidence type="ECO:0000313" key="6">
    <source>
        <dbReference type="EMBL" id="WEK36437.1"/>
    </source>
</evidence>
<protein>
    <submittedName>
        <fullName evidence="6">Translation initiation factor</fullName>
    </submittedName>
</protein>
<dbReference type="InterPro" id="IPR036877">
    <property type="entry name" value="SUI1_dom_sf"/>
</dbReference>
<dbReference type="Proteomes" id="UP001220610">
    <property type="component" value="Chromosome"/>
</dbReference>
<dbReference type="AlphaFoldDB" id="A0AAJ5WVL8"/>
<dbReference type="GO" id="GO:0002188">
    <property type="term" value="P:translation reinitiation"/>
    <property type="evidence" value="ECO:0007669"/>
    <property type="project" value="TreeGrafter"/>
</dbReference>
<dbReference type="Pfam" id="PF01253">
    <property type="entry name" value="SUI1"/>
    <property type="match status" value="1"/>
</dbReference>
<feature type="domain" description="SUI1" evidence="5">
    <location>
        <begin position="46"/>
        <end position="107"/>
    </location>
</feature>
<organism evidence="6 7">
    <name type="scientific">Candidatus Pseudobacter hemicellulosilyticus</name>
    <dbReference type="NCBI Taxonomy" id="3121375"/>
    <lineage>
        <taxon>Bacteria</taxon>
        <taxon>Pseudomonadati</taxon>
        <taxon>Bacteroidota</taxon>
        <taxon>Chitinophagia</taxon>
        <taxon>Chitinophagales</taxon>
        <taxon>Chitinophagaceae</taxon>
        <taxon>Pseudobacter</taxon>
    </lineage>
</organism>
<keyword evidence="2" id="KW-0810">Translation regulation</keyword>
<evidence type="ECO:0000313" key="7">
    <source>
        <dbReference type="Proteomes" id="UP001220610"/>
    </source>
</evidence>
<keyword evidence="6" id="KW-0396">Initiation factor</keyword>
<name>A0AAJ5WVL8_9BACT</name>
<proteinExistence type="inferred from homology"/>
<sequence length="116" mass="12764">MSKKNKPDNKGFVYSTDPNFSFDNDNQSEQDTLPPAQQALRVWLDSKQRAGKLVTLITGFTGKPEDLEELGKKLKNFCGTGGAAKDGEVIIQGDQRDKVMMYFTKNGYAKAKKAGG</sequence>
<dbReference type="PANTHER" id="PTHR12789">
    <property type="entry name" value="DENSITY-REGULATED PROTEIN HOMOLOG"/>
    <property type="match status" value="1"/>
</dbReference>
<dbReference type="CDD" id="cd11567">
    <property type="entry name" value="YciH_like"/>
    <property type="match status" value="1"/>
</dbReference>
<dbReference type="InterPro" id="IPR005872">
    <property type="entry name" value="SUI1_arc_bac"/>
</dbReference>
<dbReference type="GO" id="GO:0001731">
    <property type="term" value="P:formation of translation preinitiation complex"/>
    <property type="evidence" value="ECO:0007669"/>
    <property type="project" value="TreeGrafter"/>
</dbReference>
<dbReference type="GO" id="GO:0006417">
    <property type="term" value="P:regulation of translation"/>
    <property type="evidence" value="ECO:0007669"/>
    <property type="project" value="UniProtKB-KW"/>
</dbReference>
<accession>A0AAJ5WVL8</accession>
<dbReference type="InterPro" id="IPR050318">
    <property type="entry name" value="DENR/SUI1_TIF"/>
</dbReference>
<dbReference type="GO" id="GO:0003729">
    <property type="term" value="F:mRNA binding"/>
    <property type="evidence" value="ECO:0007669"/>
    <property type="project" value="TreeGrafter"/>
</dbReference>
<dbReference type="PROSITE" id="PS50296">
    <property type="entry name" value="SUI1"/>
    <property type="match status" value="1"/>
</dbReference>
<dbReference type="SUPFAM" id="SSF55159">
    <property type="entry name" value="eIF1-like"/>
    <property type="match status" value="1"/>
</dbReference>
<keyword evidence="3" id="KW-0648">Protein biosynthesis</keyword>
<evidence type="ECO:0000256" key="2">
    <source>
        <dbReference type="ARBA" id="ARBA00022845"/>
    </source>
</evidence>
<evidence type="ECO:0000256" key="4">
    <source>
        <dbReference type="SAM" id="MobiDB-lite"/>
    </source>
</evidence>